<dbReference type="GO" id="GO:0004930">
    <property type="term" value="F:G protein-coupled receptor activity"/>
    <property type="evidence" value="ECO:0007669"/>
    <property type="project" value="InterPro"/>
</dbReference>
<comment type="subcellular location">
    <subcellularLocation>
        <location evidence="1">Cell membrane</location>
        <topology evidence="1">Multi-pass membrane protein</topology>
    </subcellularLocation>
</comment>
<organism evidence="7 8">
    <name type="scientific">Amphibalanus amphitrite</name>
    <name type="common">Striped barnacle</name>
    <name type="synonym">Balanus amphitrite</name>
    <dbReference type="NCBI Taxonomy" id="1232801"/>
    <lineage>
        <taxon>Eukaryota</taxon>
        <taxon>Metazoa</taxon>
        <taxon>Ecdysozoa</taxon>
        <taxon>Arthropoda</taxon>
        <taxon>Crustacea</taxon>
        <taxon>Multicrustacea</taxon>
        <taxon>Cirripedia</taxon>
        <taxon>Thoracica</taxon>
        <taxon>Thoracicalcarea</taxon>
        <taxon>Balanomorpha</taxon>
        <taxon>Balanoidea</taxon>
        <taxon>Balanidae</taxon>
        <taxon>Amphibalaninae</taxon>
        <taxon>Amphibalanus</taxon>
    </lineage>
</organism>
<proteinExistence type="predicted"/>
<feature type="transmembrane region" description="Helical" evidence="6">
    <location>
        <begin position="137"/>
        <end position="155"/>
    </location>
</feature>
<evidence type="ECO:0008006" key="9">
    <source>
        <dbReference type="Google" id="ProtNLM"/>
    </source>
</evidence>
<feature type="transmembrane region" description="Helical" evidence="6">
    <location>
        <begin position="39"/>
        <end position="60"/>
    </location>
</feature>
<keyword evidence="4 6" id="KW-1133">Transmembrane helix</keyword>
<comment type="caution">
    <text evidence="7">The sequence shown here is derived from an EMBL/GenBank/DDBJ whole genome shotgun (WGS) entry which is preliminary data.</text>
</comment>
<feature type="transmembrane region" description="Helical" evidence="6">
    <location>
        <begin position="204"/>
        <end position="224"/>
    </location>
</feature>
<dbReference type="PANTHER" id="PTHR22750">
    <property type="entry name" value="G-PROTEIN COUPLED RECEPTOR"/>
    <property type="match status" value="1"/>
</dbReference>
<reference evidence="7 8" key="1">
    <citation type="submission" date="2019-07" db="EMBL/GenBank/DDBJ databases">
        <title>Draft genome assembly of a fouling barnacle, Amphibalanus amphitrite (Darwin, 1854): The first reference genome for Thecostraca.</title>
        <authorList>
            <person name="Kim W."/>
        </authorList>
    </citation>
    <scope>NUCLEOTIDE SEQUENCE [LARGE SCALE GENOMIC DNA]</scope>
    <source>
        <strain evidence="7">SNU_AA5</strain>
        <tissue evidence="7">Soma without cirri and trophi</tissue>
    </source>
</reference>
<dbReference type="AlphaFoldDB" id="A0A6A4XHZ7"/>
<keyword evidence="3 6" id="KW-0812">Transmembrane</keyword>
<evidence type="ECO:0000256" key="1">
    <source>
        <dbReference type="ARBA" id="ARBA00004651"/>
    </source>
</evidence>
<evidence type="ECO:0000313" key="8">
    <source>
        <dbReference type="Proteomes" id="UP000440578"/>
    </source>
</evidence>
<evidence type="ECO:0000256" key="2">
    <source>
        <dbReference type="ARBA" id="ARBA00022475"/>
    </source>
</evidence>
<keyword evidence="8" id="KW-1185">Reference proteome</keyword>
<name>A0A6A4XHZ7_AMPAM</name>
<dbReference type="GO" id="GO:0005886">
    <property type="term" value="C:plasma membrane"/>
    <property type="evidence" value="ECO:0007669"/>
    <property type="project" value="UniProtKB-SubCell"/>
</dbReference>
<evidence type="ECO:0000256" key="6">
    <source>
        <dbReference type="SAM" id="Phobius"/>
    </source>
</evidence>
<sequence>MFARLASAGVAGPPVTATAAASESGPVRAAGPPWPELCAALFAAVTLLMAALIVVTNLLVAASVARTSRTACWAWRCRTALLVPPPAPAGPLRLLPAAAVAALAVCSVLTTAAIAGDRCASLAWPLRYSGLVTRRAVARYVAAVWLCGLLVGAGVTCLGPGPAAGCRMDAAERSLAAVAAGAVFIPACCVLGRQLPVPARRPAAAAAHCCCSVVAVFVVCWGPLAGGAVLRARWLGCGGPPRDWLLLLAACSAAANPFLYSLNSSELQLGLRKLFSGTARPTGEWARECVLCAVAANQPFLVAPLHAATAALTVSREAVSTGGTVTVNAPATVV</sequence>
<evidence type="ECO:0000313" key="7">
    <source>
        <dbReference type="EMBL" id="KAF0314761.1"/>
    </source>
</evidence>
<evidence type="ECO:0000256" key="4">
    <source>
        <dbReference type="ARBA" id="ARBA00022989"/>
    </source>
</evidence>
<keyword evidence="5 6" id="KW-0472">Membrane</keyword>
<feature type="transmembrane region" description="Helical" evidence="6">
    <location>
        <begin position="175"/>
        <end position="192"/>
    </location>
</feature>
<dbReference type="SUPFAM" id="SSF81321">
    <property type="entry name" value="Family A G protein-coupled receptor-like"/>
    <property type="match status" value="1"/>
</dbReference>
<evidence type="ECO:0000256" key="5">
    <source>
        <dbReference type="ARBA" id="ARBA00023136"/>
    </source>
</evidence>
<dbReference type="Proteomes" id="UP000440578">
    <property type="component" value="Unassembled WGS sequence"/>
</dbReference>
<evidence type="ECO:0000256" key="3">
    <source>
        <dbReference type="ARBA" id="ARBA00022692"/>
    </source>
</evidence>
<dbReference type="Gene3D" id="1.20.1070.10">
    <property type="entry name" value="Rhodopsin 7-helix transmembrane proteins"/>
    <property type="match status" value="1"/>
</dbReference>
<gene>
    <name evidence="7" type="ORF">FJT64_000032</name>
</gene>
<dbReference type="EMBL" id="VIIS01000001">
    <property type="protein sequence ID" value="KAF0314761.1"/>
    <property type="molecule type" value="Genomic_DNA"/>
</dbReference>
<keyword evidence="2" id="KW-1003">Cell membrane</keyword>
<dbReference type="InterPro" id="IPR000276">
    <property type="entry name" value="GPCR_Rhodpsn"/>
</dbReference>
<accession>A0A6A4XHZ7</accession>
<protein>
    <recommendedName>
        <fullName evidence="9">G-protein coupled receptors family 1 profile domain-containing protein</fullName>
    </recommendedName>
</protein>
<dbReference type="PRINTS" id="PR00237">
    <property type="entry name" value="GPCRRHODOPSN"/>
</dbReference>